<organism evidence="2">
    <name type="scientific">marine sediment metagenome</name>
    <dbReference type="NCBI Taxonomy" id="412755"/>
    <lineage>
        <taxon>unclassified sequences</taxon>
        <taxon>metagenomes</taxon>
        <taxon>ecological metagenomes</taxon>
    </lineage>
</organism>
<comment type="caution">
    <text evidence="2">The sequence shown here is derived from an EMBL/GenBank/DDBJ whole genome shotgun (WGS) entry which is preliminary data.</text>
</comment>
<sequence>MILCKDCEFYQPGTEGTAHFLCDPFTNIKEPECLIKWQLLKLEVLAQSHQATLAMYERLAPLQEKMFRQMEREIDEADEADSWKHLDDEDEEEDEEDEEDGFHYLP</sequence>
<feature type="compositionally biased region" description="Acidic residues" evidence="1">
    <location>
        <begin position="88"/>
        <end position="100"/>
    </location>
</feature>
<name>X0Z2B1_9ZZZZ</name>
<reference evidence="2" key="1">
    <citation type="journal article" date="2014" name="Front. Microbiol.">
        <title>High frequency of phylogenetically diverse reductive dehalogenase-homologous genes in deep subseafloor sedimentary metagenomes.</title>
        <authorList>
            <person name="Kawai M."/>
            <person name="Futagami T."/>
            <person name="Toyoda A."/>
            <person name="Takaki Y."/>
            <person name="Nishi S."/>
            <person name="Hori S."/>
            <person name="Arai W."/>
            <person name="Tsubouchi T."/>
            <person name="Morono Y."/>
            <person name="Uchiyama I."/>
            <person name="Ito T."/>
            <person name="Fujiyama A."/>
            <person name="Inagaki F."/>
            <person name="Takami H."/>
        </authorList>
    </citation>
    <scope>NUCLEOTIDE SEQUENCE</scope>
    <source>
        <strain evidence="2">Expedition CK06-06</strain>
    </source>
</reference>
<evidence type="ECO:0000256" key="1">
    <source>
        <dbReference type="SAM" id="MobiDB-lite"/>
    </source>
</evidence>
<dbReference type="AlphaFoldDB" id="X0Z2B1"/>
<feature type="region of interest" description="Disordered" evidence="1">
    <location>
        <begin position="70"/>
        <end position="106"/>
    </location>
</feature>
<protein>
    <submittedName>
        <fullName evidence="2">Uncharacterized protein</fullName>
    </submittedName>
</protein>
<gene>
    <name evidence="2" type="ORF">S01H1_81236</name>
</gene>
<accession>X0Z2B1</accession>
<evidence type="ECO:0000313" key="2">
    <source>
        <dbReference type="EMBL" id="GAG52672.1"/>
    </source>
</evidence>
<dbReference type="EMBL" id="BARS01054947">
    <property type="protein sequence ID" value="GAG52672.1"/>
    <property type="molecule type" value="Genomic_DNA"/>
</dbReference>
<proteinExistence type="predicted"/>